<dbReference type="InterPro" id="IPR014710">
    <property type="entry name" value="RmlC-like_jellyroll"/>
</dbReference>
<dbReference type="EMBL" id="JACIJS010000006">
    <property type="protein sequence ID" value="MBB5516159.1"/>
    <property type="molecule type" value="Genomic_DNA"/>
</dbReference>
<evidence type="ECO:0000259" key="1">
    <source>
        <dbReference type="Pfam" id="PF12973"/>
    </source>
</evidence>
<dbReference type="RefSeq" id="WP_184011516.1">
    <property type="nucleotide sequence ID" value="NZ_JACIJS010000006.1"/>
</dbReference>
<evidence type="ECO:0000313" key="3">
    <source>
        <dbReference type="Proteomes" id="UP000553766"/>
    </source>
</evidence>
<dbReference type="AlphaFoldDB" id="A0A840WM75"/>
<dbReference type="Pfam" id="PF12973">
    <property type="entry name" value="Cupin_7"/>
    <property type="match status" value="1"/>
</dbReference>
<keyword evidence="3" id="KW-1185">Reference proteome</keyword>
<dbReference type="Proteomes" id="UP000553766">
    <property type="component" value="Unassembled WGS sequence"/>
</dbReference>
<proteinExistence type="predicted"/>
<reference evidence="2 3" key="1">
    <citation type="submission" date="2020-08" db="EMBL/GenBank/DDBJ databases">
        <title>Genomic Encyclopedia of Type Strains, Phase IV (KMG-IV): sequencing the most valuable type-strain genomes for metagenomic binning, comparative biology and taxonomic classification.</title>
        <authorList>
            <person name="Goeker M."/>
        </authorList>
    </citation>
    <scope>NUCLEOTIDE SEQUENCE [LARGE SCALE GENOMIC DNA]</scope>
    <source>
        <strain evidence="2 3">DSM 103377</strain>
    </source>
</reference>
<dbReference type="InterPro" id="IPR025979">
    <property type="entry name" value="ChrR-like_cupin_dom"/>
</dbReference>
<accession>A0A840WM75</accession>
<dbReference type="NCBIfam" id="TIGR02451">
    <property type="entry name" value="anti_sig_ChrR"/>
    <property type="match status" value="1"/>
</dbReference>
<dbReference type="InterPro" id="IPR041916">
    <property type="entry name" value="Anti_sigma_zinc_sf"/>
</dbReference>
<dbReference type="SUPFAM" id="SSF51182">
    <property type="entry name" value="RmlC-like cupins"/>
    <property type="match status" value="1"/>
</dbReference>
<comment type="caution">
    <text evidence="2">The sequence shown here is derived from an EMBL/GenBank/DDBJ whole genome shotgun (WGS) entry which is preliminary data.</text>
</comment>
<evidence type="ECO:0000313" key="2">
    <source>
        <dbReference type="EMBL" id="MBB5516159.1"/>
    </source>
</evidence>
<organism evidence="2 3">
    <name type="scientific">Rubricella aquisinus</name>
    <dbReference type="NCBI Taxonomy" id="2028108"/>
    <lineage>
        <taxon>Bacteria</taxon>
        <taxon>Pseudomonadati</taxon>
        <taxon>Pseudomonadota</taxon>
        <taxon>Alphaproteobacteria</taxon>
        <taxon>Rhodobacterales</taxon>
        <taxon>Paracoccaceae</taxon>
        <taxon>Rubricella</taxon>
    </lineage>
</organism>
<sequence length="214" mass="22677">MASAHPELETLASFAAGTLSDGMSLLVSSHLTYCPTCRKRVSLMEDVGGAFVCASDADMSDGALSAALAAIDGEGSVPAPAKAAQYDDTSPLPRAIQDVIAAPLDDLPWQFRLPGLHEYKLSGFDGEDVSLIRAKPGARMLAHTHTGEEATLIFSGAMQDGDTVYRKGDVAQADHSHDHHPEIVGDEVCYCLIVMAGGMQFTGRFSRALNVLTR</sequence>
<dbReference type="Gene3D" id="1.10.10.1320">
    <property type="entry name" value="Anti-sigma factor, zinc-finger domain"/>
    <property type="match status" value="1"/>
</dbReference>
<name>A0A840WM75_9RHOB</name>
<gene>
    <name evidence="2" type="ORF">FHS89_002185</name>
</gene>
<protein>
    <submittedName>
        <fullName evidence="2">Putative transcriptional regulator</fullName>
    </submittedName>
</protein>
<dbReference type="InterPro" id="IPR011051">
    <property type="entry name" value="RmlC_Cupin_sf"/>
</dbReference>
<dbReference type="Gene3D" id="2.60.120.10">
    <property type="entry name" value="Jelly Rolls"/>
    <property type="match status" value="1"/>
</dbReference>
<feature type="domain" description="ChrR-like cupin" evidence="1">
    <location>
        <begin position="102"/>
        <end position="193"/>
    </location>
</feature>
<dbReference type="InterPro" id="IPR012807">
    <property type="entry name" value="Anti-sigma_ChrR"/>
</dbReference>
<dbReference type="CDD" id="cd20301">
    <property type="entry name" value="cupin_ChrR"/>
    <property type="match status" value="1"/>
</dbReference>